<keyword evidence="6 12" id="KW-0654">Proteoglycan</keyword>
<evidence type="ECO:0000256" key="2">
    <source>
        <dbReference type="ARBA" id="ARBA00010260"/>
    </source>
</evidence>
<comment type="function">
    <text evidence="12">Cell surface proteoglycan.</text>
</comment>
<comment type="similarity">
    <text evidence="2 11">Belongs to the glypican family.</text>
</comment>
<dbReference type="GO" id="GO:0016477">
    <property type="term" value="P:cell migration"/>
    <property type="evidence" value="ECO:0007669"/>
    <property type="project" value="TreeGrafter"/>
</dbReference>
<dbReference type="PANTHER" id="PTHR10822:SF29">
    <property type="entry name" value="DIVISION ABNORMALLY DELAYED PROTEIN"/>
    <property type="match status" value="1"/>
</dbReference>
<dbReference type="GO" id="GO:1905475">
    <property type="term" value="P:regulation of protein localization to membrane"/>
    <property type="evidence" value="ECO:0007669"/>
    <property type="project" value="TreeGrafter"/>
</dbReference>
<evidence type="ECO:0000256" key="1">
    <source>
        <dbReference type="ARBA" id="ARBA00004609"/>
    </source>
</evidence>
<gene>
    <name evidence="14" type="ORF">PVAND_007267</name>
</gene>
<sequence>MSISFLTGEICGGHCCSAKTELDVLKKSVKTFEGLIKIQLKNLKGLWESTYNIYKDHVLDLSHQSENKTLTLFSTVYRRMSPLSRAPITELYKSIRSYIQSHKPLSHDSGGISNDELEAVIEKFFRNLFPLAYHHAVHSQNAAATTALSQDTNEDVMASRDFHVDYKNCLINSYESLQPFGEIPYSISRSLVQSVSSASTLLRALQRGADVLSEIENLPIESSLSTKCQHALLKMNYCAACKGHNYHHIKPCNGYCSNVMRGCLAQLMGGFDTDWASFSETIERLMTLVRNKDGIETVIKNLDGKLSEAIMHAMTNGPDLEKKVHKSCGQPSIRHNERAVTSQEQLEGVDKAPSLEKRQEHHSGYGNKWPTPPDTEMLQFLTELDKSKSFSLQIATSYCEDDRYQKQDRNCWNGDHLGDYTHKVMDMQLQKYNPEVPIDQSKTDNENSRLHKINDQLITMKNFLNKQMTHLSRSDADKMFSDMAEDGSGGYHAYDDDEDYDMEMSGSGSHPLDISPETPVIGVTSVVSPKNTPTSGVCRLRISLLSILVLPSFIVILFNKF</sequence>
<keyword evidence="5" id="KW-0732">Signal</keyword>
<keyword evidence="4 12" id="KW-0336">GPI-anchor</keyword>
<keyword evidence="10 12" id="KW-0449">Lipoprotein</keyword>
<evidence type="ECO:0000256" key="3">
    <source>
        <dbReference type="ARBA" id="ARBA00022475"/>
    </source>
</evidence>
<dbReference type="OrthoDB" id="6380619at2759"/>
<keyword evidence="3" id="KW-1003">Cell membrane</keyword>
<keyword evidence="8" id="KW-0325">Glycoprotein</keyword>
<reference evidence="14" key="1">
    <citation type="submission" date="2021-03" db="EMBL/GenBank/DDBJ databases">
        <title>Chromosome level genome of the anhydrobiotic midge Polypedilum vanderplanki.</title>
        <authorList>
            <person name="Yoshida Y."/>
            <person name="Kikawada T."/>
            <person name="Gusev O."/>
        </authorList>
    </citation>
    <scope>NUCLEOTIDE SEQUENCE</scope>
    <source>
        <strain evidence="14">NIAS01</strain>
        <tissue evidence="14">Whole body or cell culture</tissue>
    </source>
</reference>
<evidence type="ECO:0000256" key="10">
    <source>
        <dbReference type="ARBA" id="ARBA00023288"/>
    </source>
</evidence>
<dbReference type="EMBL" id="JADBJN010000002">
    <property type="protein sequence ID" value="KAG5677511.1"/>
    <property type="molecule type" value="Genomic_DNA"/>
</dbReference>
<dbReference type="GO" id="GO:0009986">
    <property type="term" value="C:cell surface"/>
    <property type="evidence" value="ECO:0007669"/>
    <property type="project" value="TreeGrafter"/>
</dbReference>
<evidence type="ECO:0000256" key="9">
    <source>
        <dbReference type="ARBA" id="ARBA00023207"/>
    </source>
</evidence>
<evidence type="ECO:0000256" key="5">
    <source>
        <dbReference type="ARBA" id="ARBA00022729"/>
    </source>
</evidence>
<comment type="caution">
    <text evidence="14">The sequence shown here is derived from an EMBL/GenBank/DDBJ whole genome shotgun (WGS) entry which is preliminary data.</text>
</comment>
<evidence type="ECO:0000256" key="4">
    <source>
        <dbReference type="ARBA" id="ARBA00022622"/>
    </source>
</evidence>
<dbReference type="GO" id="GO:0005886">
    <property type="term" value="C:plasma membrane"/>
    <property type="evidence" value="ECO:0007669"/>
    <property type="project" value="UniProtKB-SubCell"/>
</dbReference>
<keyword evidence="7 12" id="KW-0472">Membrane</keyword>
<organism evidence="14 15">
    <name type="scientific">Polypedilum vanderplanki</name>
    <name type="common">Sleeping chironomid midge</name>
    <dbReference type="NCBI Taxonomy" id="319348"/>
    <lineage>
        <taxon>Eukaryota</taxon>
        <taxon>Metazoa</taxon>
        <taxon>Ecdysozoa</taxon>
        <taxon>Arthropoda</taxon>
        <taxon>Hexapoda</taxon>
        <taxon>Insecta</taxon>
        <taxon>Pterygota</taxon>
        <taxon>Neoptera</taxon>
        <taxon>Endopterygota</taxon>
        <taxon>Diptera</taxon>
        <taxon>Nematocera</taxon>
        <taxon>Chironomoidea</taxon>
        <taxon>Chironomidae</taxon>
        <taxon>Chironominae</taxon>
        <taxon>Polypedilum</taxon>
        <taxon>Polypedilum</taxon>
    </lineage>
</organism>
<protein>
    <submittedName>
        <fullName evidence="14">Uncharacterized protein</fullName>
    </submittedName>
</protein>
<evidence type="ECO:0000313" key="14">
    <source>
        <dbReference type="EMBL" id="KAG5677511.1"/>
    </source>
</evidence>
<dbReference type="AlphaFoldDB" id="A0A9J6C6A6"/>
<evidence type="ECO:0000256" key="8">
    <source>
        <dbReference type="ARBA" id="ARBA00023180"/>
    </source>
</evidence>
<evidence type="ECO:0000256" key="13">
    <source>
        <dbReference type="SAM" id="MobiDB-lite"/>
    </source>
</evidence>
<evidence type="ECO:0000313" key="15">
    <source>
        <dbReference type="Proteomes" id="UP001107558"/>
    </source>
</evidence>
<dbReference type="GO" id="GO:0098552">
    <property type="term" value="C:side of membrane"/>
    <property type="evidence" value="ECO:0007669"/>
    <property type="project" value="UniProtKB-KW"/>
</dbReference>
<dbReference type="GO" id="GO:0090263">
    <property type="term" value="P:positive regulation of canonical Wnt signaling pathway"/>
    <property type="evidence" value="ECO:0007669"/>
    <property type="project" value="TreeGrafter"/>
</dbReference>
<keyword evidence="9 12" id="KW-0357">Heparan sulfate</keyword>
<evidence type="ECO:0000256" key="6">
    <source>
        <dbReference type="ARBA" id="ARBA00022974"/>
    </source>
</evidence>
<evidence type="ECO:0000256" key="12">
    <source>
        <dbReference type="RuleBase" id="RU003519"/>
    </source>
</evidence>
<evidence type="ECO:0000256" key="7">
    <source>
        <dbReference type="ARBA" id="ARBA00023136"/>
    </source>
</evidence>
<evidence type="ECO:0000256" key="11">
    <source>
        <dbReference type="RuleBase" id="RU003518"/>
    </source>
</evidence>
<comment type="subcellular location">
    <subcellularLocation>
        <location evidence="1 12">Cell membrane</location>
        <topology evidence="1 12">Lipid-anchor</topology>
        <topology evidence="1 12">GPI-anchor</topology>
    </subcellularLocation>
</comment>
<feature type="compositionally biased region" description="Basic and acidic residues" evidence="13">
    <location>
        <begin position="348"/>
        <end position="363"/>
    </location>
</feature>
<dbReference type="GO" id="GO:0005576">
    <property type="term" value="C:extracellular region"/>
    <property type="evidence" value="ECO:0007669"/>
    <property type="project" value="TreeGrafter"/>
</dbReference>
<proteinExistence type="inferred from homology"/>
<name>A0A9J6C6A6_POLVA</name>
<dbReference type="Proteomes" id="UP001107558">
    <property type="component" value="Chromosome 2"/>
</dbReference>
<dbReference type="Pfam" id="PF01153">
    <property type="entry name" value="Glypican"/>
    <property type="match status" value="1"/>
</dbReference>
<keyword evidence="15" id="KW-1185">Reference proteome</keyword>
<dbReference type="InterPro" id="IPR001863">
    <property type="entry name" value="Glypican"/>
</dbReference>
<accession>A0A9J6C6A6</accession>
<feature type="region of interest" description="Disordered" evidence="13">
    <location>
        <begin position="330"/>
        <end position="372"/>
    </location>
</feature>
<dbReference type="PANTHER" id="PTHR10822">
    <property type="entry name" value="GLYPICAN"/>
    <property type="match status" value="1"/>
</dbReference>